<dbReference type="Gene3D" id="1.10.287.130">
    <property type="match status" value="1"/>
</dbReference>
<dbReference type="SMART" id="SM00091">
    <property type="entry name" value="PAS"/>
    <property type="match status" value="2"/>
</dbReference>
<dbReference type="InterPro" id="IPR011006">
    <property type="entry name" value="CheY-like_superfamily"/>
</dbReference>
<dbReference type="PANTHER" id="PTHR43547">
    <property type="entry name" value="TWO-COMPONENT HISTIDINE KINASE"/>
    <property type="match status" value="1"/>
</dbReference>
<evidence type="ECO:0000256" key="3">
    <source>
        <dbReference type="ARBA" id="ARBA00022553"/>
    </source>
</evidence>
<feature type="domain" description="Response regulatory" evidence="6">
    <location>
        <begin position="571"/>
        <end position="687"/>
    </location>
</feature>
<accession>A0ABU9Q6E9</accession>
<dbReference type="CDD" id="cd00130">
    <property type="entry name" value="PAS"/>
    <property type="match status" value="1"/>
</dbReference>
<dbReference type="CDD" id="cd17580">
    <property type="entry name" value="REC_2_DhkD-like"/>
    <property type="match status" value="1"/>
</dbReference>
<organism evidence="9 10">
    <name type="scientific">Paraburkholderia sabiae</name>
    <dbReference type="NCBI Taxonomy" id="273251"/>
    <lineage>
        <taxon>Bacteria</taxon>
        <taxon>Pseudomonadati</taxon>
        <taxon>Pseudomonadota</taxon>
        <taxon>Betaproteobacteria</taxon>
        <taxon>Burkholderiales</taxon>
        <taxon>Burkholderiaceae</taxon>
        <taxon>Paraburkholderia</taxon>
    </lineage>
</organism>
<dbReference type="EC" id="2.7.13.3" evidence="2"/>
<dbReference type="SUPFAM" id="SSF52172">
    <property type="entry name" value="CheY-like"/>
    <property type="match status" value="1"/>
</dbReference>
<evidence type="ECO:0000256" key="4">
    <source>
        <dbReference type="PROSITE-ProRule" id="PRU00169"/>
    </source>
</evidence>
<dbReference type="InterPro" id="IPR004358">
    <property type="entry name" value="Sig_transdc_His_kin-like_C"/>
</dbReference>
<dbReference type="Gene3D" id="3.30.565.10">
    <property type="entry name" value="Histidine kinase-like ATPase, C-terminal domain"/>
    <property type="match status" value="1"/>
</dbReference>
<feature type="domain" description="PAC" evidence="8">
    <location>
        <begin position="267"/>
        <end position="319"/>
    </location>
</feature>
<dbReference type="SMART" id="SM00086">
    <property type="entry name" value="PAC"/>
    <property type="match status" value="1"/>
</dbReference>
<dbReference type="PROSITE" id="PS50112">
    <property type="entry name" value="PAS"/>
    <property type="match status" value="1"/>
</dbReference>
<dbReference type="NCBIfam" id="TIGR00229">
    <property type="entry name" value="sensory_box"/>
    <property type="match status" value="1"/>
</dbReference>
<dbReference type="Pfam" id="PF08447">
    <property type="entry name" value="PAS_3"/>
    <property type="match status" value="1"/>
</dbReference>
<dbReference type="InterPro" id="IPR001789">
    <property type="entry name" value="Sig_transdc_resp-reg_receiver"/>
</dbReference>
<dbReference type="SMART" id="SM00387">
    <property type="entry name" value="HATPase_c"/>
    <property type="match status" value="1"/>
</dbReference>
<dbReference type="InterPro" id="IPR000700">
    <property type="entry name" value="PAS-assoc_C"/>
</dbReference>
<keyword evidence="10" id="KW-1185">Reference proteome</keyword>
<name>A0ABU9Q6E9_9BURK</name>
<dbReference type="PROSITE" id="PS50110">
    <property type="entry name" value="RESPONSE_REGULATORY"/>
    <property type="match status" value="1"/>
</dbReference>
<feature type="domain" description="Histidine kinase" evidence="5">
    <location>
        <begin position="330"/>
        <end position="548"/>
    </location>
</feature>
<evidence type="ECO:0000259" key="7">
    <source>
        <dbReference type="PROSITE" id="PS50112"/>
    </source>
</evidence>
<dbReference type="GO" id="GO:0005524">
    <property type="term" value="F:ATP binding"/>
    <property type="evidence" value="ECO:0007669"/>
    <property type="project" value="UniProtKB-KW"/>
</dbReference>
<dbReference type="InterPro" id="IPR013655">
    <property type="entry name" value="PAS_fold_3"/>
</dbReference>
<dbReference type="InterPro" id="IPR000014">
    <property type="entry name" value="PAS"/>
</dbReference>
<dbReference type="Proteomes" id="UP001494588">
    <property type="component" value="Unassembled WGS sequence"/>
</dbReference>
<dbReference type="Pfam" id="PF00072">
    <property type="entry name" value="Response_reg"/>
    <property type="match status" value="1"/>
</dbReference>
<dbReference type="InterPro" id="IPR036890">
    <property type="entry name" value="HATPase_C_sf"/>
</dbReference>
<evidence type="ECO:0000256" key="1">
    <source>
        <dbReference type="ARBA" id="ARBA00000085"/>
    </source>
</evidence>
<dbReference type="EMBL" id="JAZHGC010000003">
    <property type="protein sequence ID" value="MEM5284999.1"/>
    <property type="molecule type" value="Genomic_DNA"/>
</dbReference>
<dbReference type="SUPFAM" id="SSF47384">
    <property type="entry name" value="Homodimeric domain of signal transducing histidine kinase"/>
    <property type="match status" value="1"/>
</dbReference>
<dbReference type="Pfam" id="PF02518">
    <property type="entry name" value="HATPase_c"/>
    <property type="match status" value="1"/>
</dbReference>
<gene>
    <name evidence="9" type="ORF">V4C55_04740</name>
</gene>
<dbReference type="InterPro" id="IPR003661">
    <property type="entry name" value="HisK_dim/P_dom"/>
</dbReference>
<dbReference type="PROSITE" id="PS50109">
    <property type="entry name" value="HIS_KIN"/>
    <property type="match status" value="1"/>
</dbReference>
<keyword evidence="9" id="KW-0547">Nucleotide-binding</keyword>
<evidence type="ECO:0000259" key="8">
    <source>
        <dbReference type="PROSITE" id="PS50113"/>
    </source>
</evidence>
<dbReference type="Pfam" id="PF00512">
    <property type="entry name" value="HisKA"/>
    <property type="match status" value="1"/>
</dbReference>
<dbReference type="Gene3D" id="3.40.50.2300">
    <property type="match status" value="1"/>
</dbReference>
<feature type="domain" description="PAS" evidence="7">
    <location>
        <begin position="194"/>
        <end position="265"/>
    </location>
</feature>
<protein>
    <recommendedName>
        <fullName evidence="2">histidine kinase</fullName>
        <ecNumber evidence="2">2.7.13.3</ecNumber>
    </recommendedName>
</protein>
<dbReference type="SMART" id="SM00388">
    <property type="entry name" value="HisKA"/>
    <property type="match status" value="1"/>
</dbReference>
<evidence type="ECO:0000259" key="6">
    <source>
        <dbReference type="PROSITE" id="PS50110"/>
    </source>
</evidence>
<reference evidence="9 10" key="1">
    <citation type="submission" date="2024-01" db="EMBL/GenBank/DDBJ databases">
        <title>The diversity of rhizobia nodulating Mimosa spp. in eleven states of Brazil covering several biomes is determined by host plant, location, and edaphic factors.</title>
        <authorList>
            <person name="Rouws L."/>
            <person name="Barauna A."/>
            <person name="Beukes C."/>
            <person name="De Faria S.M."/>
            <person name="Gross E."/>
            <person name="Dos Reis Junior F.B."/>
            <person name="Simon M."/>
            <person name="Maluk M."/>
            <person name="Odee D.W."/>
            <person name="Kenicer G."/>
            <person name="Young J.P.W."/>
            <person name="Reis V.M."/>
            <person name="Zilli J."/>
            <person name="James E.K."/>
        </authorList>
    </citation>
    <scope>NUCLEOTIDE SEQUENCE [LARGE SCALE GENOMIC DNA]</scope>
    <source>
        <strain evidence="9 10">JPY77</strain>
    </source>
</reference>
<evidence type="ECO:0000256" key="2">
    <source>
        <dbReference type="ARBA" id="ARBA00012438"/>
    </source>
</evidence>
<dbReference type="PROSITE" id="PS50113">
    <property type="entry name" value="PAC"/>
    <property type="match status" value="1"/>
</dbReference>
<proteinExistence type="predicted"/>
<evidence type="ECO:0000259" key="5">
    <source>
        <dbReference type="PROSITE" id="PS50109"/>
    </source>
</evidence>
<dbReference type="Gene3D" id="3.30.450.20">
    <property type="entry name" value="PAS domain"/>
    <property type="match status" value="2"/>
</dbReference>
<evidence type="ECO:0000313" key="10">
    <source>
        <dbReference type="Proteomes" id="UP001494588"/>
    </source>
</evidence>
<dbReference type="SUPFAM" id="SSF55785">
    <property type="entry name" value="PYP-like sensor domain (PAS domain)"/>
    <property type="match status" value="1"/>
</dbReference>
<dbReference type="CDD" id="cd00075">
    <property type="entry name" value="HATPase"/>
    <property type="match status" value="1"/>
</dbReference>
<feature type="modified residue" description="4-aspartylphosphate" evidence="4">
    <location>
        <position position="620"/>
    </location>
</feature>
<dbReference type="PANTHER" id="PTHR43547:SF2">
    <property type="entry name" value="HYBRID SIGNAL TRANSDUCTION HISTIDINE KINASE C"/>
    <property type="match status" value="1"/>
</dbReference>
<dbReference type="InterPro" id="IPR003594">
    <property type="entry name" value="HATPase_dom"/>
</dbReference>
<comment type="caution">
    <text evidence="9">The sequence shown here is derived from an EMBL/GenBank/DDBJ whole genome shotgun (WGS) entry which is preliminary data.</text>
</comment>
<dbReference type="InterPro" id="IPR036097">
    <property type="entry name" value="HisK_dim/P_sf"/>
</dbReference>
<dbReference type="RefSeq" id="WP_201649631.1">
    <property type="nucleotide sequence ID" value="NZ_CAJHCS010000005.1"/>
</dbReference>
<dbReference type="CDD" id="cd00082">
    <property type="entry name" value="HisKA"/>
    <property type="match status" value="1"/>
</dbReference>
<keyword evidence="9" id="KW-0067">ATP-binding</keyword>
<keyword evidence="3 4" id="KW-0597">Phosphoprotein</keyword>
<dbReference type="PRINTS" id="PR00344">
    <property type="entry name" value="BCTRLSENSOR"/>
</dbReference>
<comment type="catalytic activity">
    <reaction evidence="1">
        <text>ATP + protein L-histidine = ADP + protein N-phospho-L-histidine.</text>
        <dbReference type="EC" id="2.7.13.3"/>
    </reaction>
</comment>
<sequence>MDRQNDLPDEHWPLILESTPTPMLVLKPDEAFTIAGVSNAYLKETLTVREEIIGKGLFDVFPDNPAVPEADATNNLRASLLYVAATKKSHTMAIQRYDVPDRQKGGFAFRYWNPVNAPVIGRDGRLLYILHRVENVTDYMLSQQANETLREQSRLLTAELSKSEAKVSRRDAALTEATSAFQQLTTDAQAWRLGEEKFRRVTDALPQMVWTARADGQLDYHNQHFYDFTGAPHRAAEGQEWKKFVHPDDLATAERAWAHSVATTEPYETMFRVRHRSGEYRWTLARAIVIRDNRAEILKWVGSNTDIHEKVLAEQELRDVNRRKDEFLAMLAHELRNPLAPIRAGAELLPEVSADPAQVNRVGTMIRRQIVHVMGLIDDLLEVSRVTKGVISLDRHKVDFRQVVDESVEQVRPLIEARKHRLSVDVPEEVVCVFGDRMRLVQILSNLLNNAAKYSPDGGRIEVTVKCLSGQAVTIVRDNGIGMEPQLLRTAFDLFQQGERTSERAEGGLGLGLALVKSLVEHHGGSVIASSAGRGKGSQLEVRLPLAQADPETVPAKHMAEQAPVEPKRLRVLLVDDNAEVADALGMALEVMGNAVSIEHDGPGALARAKTETFDVCLIDIGLPGMDGYELARHLRASPGSQGAVFVAHTGYGQEDDRKKSEAAGFAHHLVKPVGILDLQNVLNHSGH</sequence>
<dbReference type="InterPro" id="IPR035965">
    <property type="entry name" value="PAS-like_dom_sf"/>
</dbReference>
<dbReference type="SMART" id="SM00448">
    <property type="entry name" value="REC"/>
    <property type="match status" value="1"/>
</dbReference>
<dbReference type="InterPro" id="IPR001610">
    <property type="entry name" value="PAC"/>
</dbReference>
<dbReference type="InterPro" id="IPR005467">
    <property type="entry name" value="His_kinase_dom"/>
</dbReference>
<dbReference type="SUPFAM" id="SSF55874">
    <property type="entry name" value="ATPase domain of HSP90 chaperone/DNA topoisomerase II/histidine kinase"/>
    <property type="match status" value="1"/>
</dbReference>
<evidence type="ECO:0000313" key="9">
    <source>
        <dbReference type="EMBL" id="MEM5284999.1"/>
    </source>
</evidence>